<gene>
    <name evidence="2" type="ORF">F1189_24655</name>
</gene>
<evidence type="ECO:0000313" key="2">
    <source>
        <dbReference type="EMBL" id="KAA5609323.1"/>
    </source>
</evidence>
<evidence type="ECO:0000313" key="3">
    <source>
        <dbReference type="Proteomes" id="UP000325255"/>
    </source>
</evidence>
<accession>A0A5M6IM07</accession>
<protein>
    <submittedName>
        <fullName evidence="2">ABC transporter permease</fullName>
    </submittedName>
</protein>
<keyword evidence="3" id="KW-1185">Reference proteome</keyword>
<proteinExistence type="predicted"/>
<reference evidence="2 3" key="1">
    <citation type="submission" date="2019-09" db="EMBL/GenBank/DDBJ databases">
        <title>Genome sequence of Rhodovastum atsumiense, a diverse member of the Acetobacteraceae family of non-sulfur purple photosynthetic bacteria.</title>
        <authorList>
            <person name="Meyer T."/>
            <person name="Kyndt J."/>
        </authorList>
    </citation>
    <scope>NUCLEOTIDE SEQUENCE [LARGE SCALE GENOMIC DNA]</scope>
    <source>
        <strain evidence="2 3">DSM 21279</strain>
    </source>
</reference>
<evidence type="ECO:0000256" key="1">
    <source>
        <dbReference type="SAM" id="SignalP"/>
    </source>
</evidence>
<feature type="signal peptide" evidence="1">
    <location>
        <begin position="1"/>
        <end position="28"/>
    </location>
</feature>
<organism evidence="2 3">
    <name type="scientific">Rhodovastum atsumiense</name>
    <dbReference type="NCBI Taxonomy" id="504468"/>
    <lineage>
        <taxon>Bacteria</taxon>
        <taxon>Pseudomonadati</taxon>
        <taxon>Pseudomonadota</taxon>
        <taxon>Alphaproteobacteria</taxon>
        <taxon>Acetobacterales</taxon>
        <taxon>Acetobacteraceae</taxon>
        <taxon>Rhodovastum</taxon>
    </lineage>
</organism>
<dbReference type="Proteomes" id="UP000325255">
    <property type="component" value="Unassembled WGS sequence"/>
</dbReference>
<dbReference type="EMBL" id="VWPK01000053">
    <property type="protein sequence ID" value="KAA5609323.1"/>
    <property type="molecule type" value="Genomic_DNA"/>
</dbReference>
<sequence length="236" mass="24626">MLTLLSFPRPVAALALLGGLLAGTPARAQHQVYDPLPPPGSAYLRFVNGLGDAVALRPDFLPAQTLGTAPEQRVSAYQVVEKVAGRTLGLRMQQGGQDSEARLTVAPGSFVTVILEASGEASGRGIDAVPVVDRTEFNQSRARLTFYNATPGCAAATLALDPDGPAVFQDVAPGSARSRSVNPVSARLKAGCDGQAAPAFALEGLEAGGMYSVWLMRPGEAPTAFLTRDATARWRP</sequence>
<keyword evidence="1" id="KW-0732">Signal</keyword>
<dbReference type="OrthoDB" id="8452874at2"/>
<dbReference type="RefSeq" id="WP_150043847.1">
    <property type="nucleotide sequence ID" value="NZ_OW485601.1"/>
</dbReference>
<comment type="caution">
    <text evidence="2">The sequence shown here is derived from an EMBL/GenBank/DDBJ whole genome shotgun (WGS) entry which is preliminary data.</text>
</comment>
<feature type="chain" id="PRO_5024315398" evidence="1">
    <location>
        <begin position="29"/>
        <end position="236"/>
    </location>
</feature>
<dbReference type="AlphaFoldDB" id="A0A5M6IM07"/>
<name>A0A5M6IM07_9PROT</name>